<dbReference type="InterPro" id="IPR050194">
    <property type="entry name" value="Glycosyltransferase_grp1"/>
</dbReference>
<dbReference type="Gene3D" id="3.40.50.2000">
    <property type="entry name" value="Glycogen Phosphorylase B"/>
    <property type="match status" value="2"/>
</dbReference>
<dbReference type="PANTHER" id="PTHR45947">
    <property type="entry name" value="SULFOQUINOVOSYL TRANSFERASE SQD2"/>
    <property type="match status" value="1"/>
</dbReference>
<dbReference type="EMBL" id="VXPY01000071">
    <property type="protein sequence ID" value="MYD90632.1"/>
    <property type="molecule type" value="Genomic_DNA"/>
</dbReference>
<gene>
    <name evidence="3" type="ORF">F4Y08_09910</name>
</gene>
<proteinExistence type="predicted"/>
<sequence length="392" mass="44378">MVAHGSPSESQPDQPQRLRIGLFTETFLPKIDGVVNILQLLLRYLASKGHEAILFAPSGGPSEFAGFRVVPVNGITAPYYTELKFNFPRSDSFRTLRRFQPDLVHVLHPFVLGPFGMRMARRLGVPVLASYHTDIARYAAFYGQGFLTGFLRRYATYLHNRATLTICPSSVLRDDLRQQGISRVRWWRRGIDTDLFSAGPVDPKVREELTQGHPEDFLVLNVGRHAPEKGLFELRDRLFPMKGLRLAFVGDGPSHAELRAWYAGTPTTFTGYRYGEDLVAAYRAADLFVFPSTTETFGLVALEAMACRLPVIAARRGGITDTVAHNRNGLLFDPDNPGEIREQVRQMRDNRSLLQSFAEAGWQHALRQDWHSTMDQLVGFYRMALRQHRIFG</sequence>
<name>A0A6B1DVA8_9CHLR</name>
<dbReference type="AlphaFoldDB" id="A0A6B1DVA8"/>
<dbReference type="CDD" id="cd03814">
    <property type="entry name" value="GT4-like"/>
    <property type="match status" value="1"/>
</dbReference>
<dbReference type="InterPro" id="IPR028098">
    <property type="entry name" value="Glyco_trans_4-like_N"/>
</dbReference>
<comment type="caution">
    <text evidence="3">The sequence shown here is derived from an EMBL/GenBank/DDBJ whole genome shotgun (WGS) entry which is preliminary data.</text>
</comment>
<feature type="domain" description="Glycosyl transferase family 1" evidence="1">
    <location>
        <begin position="215"/>
        <end position="361"/>
    </location>
</feature>
<dbReference type="Pfam" id="PF13439">
    <property type="entry name" value="Glyco_transf_4"/>
    <property type="match status" value="1"/>
</dbReference>
<organism evidence="3">
    <name type="scientific">Caldilineaceae bacterium SB0662_bin_9</name>
    <dbReference type="NCBI Taxonomy" id="2605258"/>
    <lineage>
        <taxon>Bacteria</taxon>
        <taxon>Bacillati</taxon>
        <taxon>Chloroflexota</taxon>
        <taxon>Caldilineae</taxon>
        <taxon>Caldilineales</taxon>
        <taxon>Caldilineaceae</taxon>
    </lineage>
</organism>
<dbReference type="PANTHER" id="PTHR45947:SF3">
    <property type="entry name" value="SULFOQUINOVOSYL TRANSFERASE SQD2"/>
    <property type="match status" value="1"/>
</dbReference>
<reference evidence="3" key="1">
    <citation type="submission" date="2019-09" db="EMBL/GenBank/DDBJ databases">
        <title>Characterisation of the sponge microbiome using genome-centric metagenomics.</title>
        <authorList>
            <person name="Engelberts J.P."/>
            <person name="Robbins S.J."/>
            <person name="De Goeij J.M."/>
            <person name="Aranda M."/>
            <person name="Bell S.C."/>
            <person name="Webster N.S."/>
        </authorList>
    </citation>
    <scope>NUCLEOTIDE SEQUENCE</scope>
    <source>
        <strain evidence="3">SB0662_bin_9</strain>
    </source>
</reference>
<protein>
    <submittedName>
        <fullName evidence="3">Glycosyltransferase family 1 protein</fullName>
    </submittedName>
</protein>
<dbReference type="GO" id="GO:0016758">
    <property type="term" value="F:hexosyltransferase activity"/>
    <property type="evidence" value="ECO:0007669"/>
    <property type="project" value="TreeGrafter"/>
</dbReference>
<keyword evidence="3" id="KW-0808">Transferase</keyword>
<feature type="domain" description="Glycosyltransferase subfamily 4-like N-terminal" evidence="2">
    <location>
        <begin position="32"/>
        <end position="194"/>
    </location>
</feature>
<accession>A0A6B1DVA8</accession>
<evidence type="ECO:0000313" key="3">
    <source>
        <dbReference type="EMBL" id="MYD90632.1"/>
    </source>
</evidence>
<evidence type="ECO:0000259" key="1">
    <source>
        <dbReference type="Pfam" id="PF00534"/>
    </source>
</evidence>
<dbReference type="InterPro" id="IPR001296">
    <property type="entry name" value="Glyco_trans_1"/>
</dbReference>
<dbReference type="SUPFAM" id="SSF53756">
    <property type="entry name" value="UDP-Glycosyltransferase/glycogen phosphorylase"/>
    <property type="match status" value="1"/>
</dbReference>
<evidence type="ECO:0000259" key="2">
    <source>
        <dbReference type="Pfam" id="PF13439"/>
    </source>
</evidence>
<dbReference type="Pfam" id="PF00534">
    <property type="entry name" value="Glycos_transf_1"/>
    <property type="match status" value="1"/>
</dbReference>